<dbReference type="RefSeq" id="WP_145770363.1">
    <property type="nucleotide sequence ID" value="NZ_LR778301.1"/>
</dbReference>
<keyword evidence="2" id="KW-1185">Reference proteome</keyword>
<name>A0A6S6Y246_9PROT</name>
<organism evidence="1 2">
    <name type="scientific">Denitratisoma oestradiolicum</name>
    <dbReference type="NCBI Taxonomy" id="311182"/>
    <lineage>
        <taxon>Bacteria</taxon>
        <taxon>Pseudomonadati</taxon>
        <taxon>Pseudomonadota</taxon>
        <taxon>Betaproteobacteria</taxon>
        <taxon>Nitrosomonadales</taxon>
        <taxon>Sterolibacteriaceae</taxon>
        <taxon>Denitratisoma</taxon>
    </lineage>
</organism>
<dbReference type="Proteomes" id="UP000515733">
    <property type="component" value="Chromosome"/>
</dbReference>
<evidence type="ECO:0000313" key="2">
    <source>
        <dbReference type="Proteomes" id="UP000515733"/>
    </source>
</evidence>
<reference evidence="1 2" key="1">
    <citation type="submission" date="2020-03" db="EMBL/GenBank/DDBJ databases">
        <authorList>
            <consortium name="Genoscope - CEA"/>
            <person name="William W."/>
        </authorList>
    </citation>
    <scope>NUCLEOTIDE SEQUENCE [LARGE SCALE GENOMIC DNA]</scope>
    <source>
        <strain evidence="2">DSM 16959</strain>
    </source>
</reference>
<dbReference type="AlphaFoldDB" id="A0A6S6Y246"/>
<accession>A0A6S6Y246</accession>
<dbReference type="OrthoDB" id="9179539at2"/>
<proteinExistence type="predicted"/>
<gene>
    <name evidence="1" type="ORF">DENOEST_3857</name>
</gene>
<sequence>MLPVHDLPADNLFRLYVKDGERTRIMLWFRCSNNGDLVTRAFSNGRNLFEVMGNFDHGRFQPTTAPEKIDGLSGNDVADHLHLTFHPSIKKPTPVLNGIKRRTNIPRIDLRTLDRLQQVATHLLASPKHYPVEAPKPEKPGGQYHAVLENPYGPQQPRITFWVAPIQRSVMQVAERDVLPGCFIYARVSPKSLGHDLLLQVQQDTMPYSEYGDMHILAAPIV</sequence>
<dbReference type="KEGG" id="doe:DENOEST_3857"/>
<dbReference type="EMBL" id="LR778301">
    <property type="protein sequence ID" value="CAB1371011.1"/>
    <property type="molecule type" value="Genomic_DNA"/>
</dbReference>
<evidence type="ECO:0000313" key="1">
    <source>
        <dbReference type="EMBL" id="CAB1371011.1"/>
    </source>
</evidence>
<protein>
    <submittedName>
        <fullName evidence="1">Uncharacterized protein</fullName>
    </submittedName>
</protein>